<gene>
    <name evidence="9" type="ORF">DL237_13095</name>
</gene>
<evidence type="ECO:0000256" key="7">
    <source>
        <dbReference type="RuleBase" id="RU369079"/>
    </source>
</evidence>
<dbReference type="GO" id="GO:0005886">
    <property type="term" value="C:plasma membrane"/>
    <property type="evidence" value="ECO:0007669"/>
    <property type="project" value="UniProtKB-SubCell"/>
</dbReference>
<keyword evidence="3 7" id="KW-0997">Cell inner membrane</keyword>
<feature type="transmembrane region" description="Helical" evidence="7">
    <location>
        <begin position="282"/>
        <end position="299"/>
    </location>
</feature>
<feature type="transmembrane region" description="Helical" evidence="7">
    <location>
        <begin position="172"/>
        <end position="196"/>
    </location>
</feature>
<keyword evidence="7" id="KW-0813">Transport</keyword>
<evidence type="ECO:0000256" key="1">
    <source>
        <dbReference type="ARBA" id="ARBA00004429"/>
    </source>
</evidence>
<comment type="caution">
    <text evidence="9">The sequence shown here is derived from an EMBL/GenBank/DDBJ whole genome shotgun (WGS) entry which is preliminary data.</text>
</comment>
<dbReference type="NCBIfam" id="TIGR00786">
    <property type="entry name" value="dctM"/>
    <property type="match status" value="1"/>
</dbReference>
<dbReference type="Proteomes" id="UP000265848">
    <property type="component" value="Unassembled WGS sequence"/>
</dbReference>
<dbReference type="OrthoDB" id="9790209at2"/>
<dbReference type="PIRSF" id="PIRSF006066">
    <property type="entry name" value="HI0050"/>
    <property type="match status" value="1"/>
</dbReference>
<dbReference type="RefSeq" id="WP_119399528.1">
    <property type="nucleotide sequence ID" value="NZ_QWJJ01000011.1"/>
</dbReference>
<feature type="transmembrane region" description="Helical" evidence="7">
    <location>
        <begin position="7"/>
        <end position="38"/>
    </location>
</feature>
<feature type="transmembrane region" description="Helical" evidence="7">
    <location>
        <begin position="319"/>
        <end position="348"/>
    </location>
</feature>
<comment type="subcellular location">
    <subcellularLocation>
        <location evidence="1 7">Cell inner membrane</location>
        <topology evidence="1 7">Multi-pass membrane protein</topology>
    </subcellularLocation>
</comment>
<evidence type="ECO:0000313" key="10">
    <source>
        <dbReference type="Proteomes" id="UP000265848"/>
    </source>
</evidence>
<dbReference type="AlphaFoldDB" id="A0A399IYL4"/>
<feature type="transmembrane region" description="Helical" evidence="7">
    <location>
        <begin position="217"/>
        <end position="239"/>
    </location>
</feature>
<proteinExistence type="inferred from homology"/>
<reference evidence="9 10" key="1">
    <citation type="submission" date="2018-08" db="EMBL/GenBank/DDBJ databases">
        <title>Pseudooceanicola sediminis CY03 in the family Rhodobacteracea.</title>
        <authorList>
            <person name="Zhang Y.-J."/>
        </authorList>
    </citation>
    <scope>NUCLEOTIDE SEQUENCE [LARGE SCALE GENOMIC DNA]</scope>
    <source>
        <strain evidence="9 10">CY03</strain>
    </source>
</reference>
<dbReference type="EMBL" id="QWJJ01000011">
    <property type="protein sequence ID" value="RII38145.1"/>
    <property type="molecule type" value="Genomic_DNA"/>
</dbReference>
<dbReference type="GO" id="GO:0022857">
    <property type="term" value="F:transmembrane transporter activity"/>
    <property type="evidence" value="ECO:0007669"/>
    <property type="project" value="UniProtKB-UniRule"/>
</dbReference>
<dbReference type="InterPro" id="IPR010656">
    <property type="entry name" value="DctM"/>
</dbReference>
<keyword evidence="6 7" id="KW-0472">Membrane</keyword>
<evidence type="ECO:0000313" key="9">
    <source>
        <dbReference type="EMBL" id="RII38145.1"/>
    </source>
</evidence>
<feature type="transmembrane region" description="Helical" evidence="7">
    <location>
        <begin position="106"/>
        <end position="126"/>
    </location>
</feature>
<evidence type="ECO:0000256" key="4">
    <source>
        <dbReference type="ARBA" id="ARBA00022692"/>
    </source>
</evidence>
<dbReference type="InterPro" id="IPR004681">
    <property type="entry name" value="TRAP_DctM"/>
</dbReference>
<keyword evidence="5 7" id="KW-1133">Transmembrane helix</keyword>
<keyword evidence="4 7" id="KW-0812">Transmembrane</keyword>
<evidence type="ECO:0000256" key="3">
    <source>
        <dbReference type="ARBA" id="ARBA00022519"/>
    </source>
</evidence>
<evidence type="ECO:0000256" key="6">
    <source>
        <dbReference type="ARBA" id="ARBA00023136"/>
    </source>
</evidence>
<comment type="function">
    <text evidence="7">Part of the tripartite ATP-independent periplasmic (TRAP) transport system.</text>
</comment>
<feature type="transmembrane region" description="Helical" evidence="7">
    <location>
        <begin position="50"/>
        <end position="70"/>
    </location>
</feature>
<feature type="domain" description="TRAP C4-dicarboxylate transport system permease DctM subunit" evidence="8">
    <location>
        <begin position="12"/>
        <end position="420"/>
    </location>
</feature>
<evidence type="ECO:0000259" key="8">
    <source>
        <dbReference type="Pfam" id="PF06808"/>
    </source>
</evidence>
<protein>
    <recommendedName>
        <fullName evidence="7">TRAP transporter large permease protein</fullName>
    </recommendedName>
</protein>
<dbReference type="Pfam" id="PF06808">
    <property type="entry name" value="DctM"/>
    <property type="match status" value="1"/>
</dbReference>
<evidence type="ECO:0000256" key="5">
    <source>
        <dbReference type="ARBA" id="ARBA00022989"/>
    </source>
</evidence>
<sequence length="433" mass="45365">MMGLDPFALSIISIVLLSLLGLPIGHSMIASSILYLMLSGLDMGTAAEQLLNGLFSSYILLAVPLFILAAELMNSGSMTLRLLAFCNAFVGRFPGGLALVNVGQSIIFAGMSGSAIADAAGTGKMMQKMMTEGGKYPPAFAAALTASTAVIGPIIPPSIPIVIYALVSDASIGYLFLAGVMPGLLMGAMQIALILTTAKRRNFPVEKPVPVRELPGVTLKAFPALMMPIVLLGGIYGGATTPTEAAAVAALYALLVSAILYRSVSFGSIYQSLLSSARTTSSIGMLIAGALVFNYVVTIENVPTMLSQWLGGFDLSPMAFLLIVNVILLLLGCLLEGTTILLVIVPVFIPTANALGIDLVHFGIVCVVNIMLGLITPPYGLLLFVMAGISGCSLNKIIREVLPFLIALLIALLVITLVPDISLWLPRQFGYRG</sequence>
<comment type="similarity">
    <text evidence="7">Belongs to the TRAP transporter large permease family.</text>
</comment>
<dbReference type="PANTHER" id="PTHR33362">
    <property type="entry name" value="SIALIC ACID TRAP TRANSPORTER PERMEASE PROTEIN SIAT-RELATED"/>
    <property type="match status" value="1"/>
</dbReference>
<organism evidence="9 10">
    <name type="scientific">Pseudooceanicola sediminis</name>
    <dbReference type="NCBI Taxonomy" id="2211117"/>
    <lineage>
        <taxon>Bacteria</taxon>
        <taxon>Pseudomonadati</taxon>
        <taxon>Pseudomonadota</taxon>
        <taxon>Alphaproteobacteria</taxon>
        <taxon>Rhodobacterales</taxon>
        <taxon>Paracoccaceae</taxon>
        <taxon>Pseudooceanicola</taxon>
    </lineage>
</organism>
<dbReference type="PANTHER" id="PTHR33362:SF5">
    <property type="entry name" value="C4-DICARBOXYLATE TRAP TRANSPORTER LARGE PERMEASE PROTEIN DCTM"/>
    <property type="match status" value="1"/>
</dbReference>
<feature type="transmembrane region" description="Helical" evidence="7">
    <location>
        <begin position="138"/>
        <end position="166"/>
    </location>
</feature>
<keyword evidence="10" id="KW-1185">Reference proteome</keyword>
<feature type="transmembrane region" description="Helical" evidence="7">
    <location>
        <begin position="405"/>
        <end position="425"/>
    </location>
</feature>
<accession>A0A399IYL4</accession>
<evidence type="ECO:0000256" key="2">
    <source>
        <dbReference type="ARBA" id="ARBA00022475"/>
    </source>
</evidence>
<comment type="subunit">
    <text evidence="7">The complex comprises the extracytoplasmic solute receptor protein and the two transmembrane proteins.</text>
</comment>
<feature type="transmembrane region" description="Helical" evidence="7">
    <location>
        <begin position="381"/>
        <end position="398"/>
    </location>
</feature>
<keyword evidence="2" id="KW-1003">Cell membrane</keyword>
<name>A0A399IYL4_9RHOB</name>
<feature type="transmembrane region" description="Helical" evidence="7">
    <location>
        <begin position="245"/>
        <end position="261"/>
    </location>
</feature>